<dbReference type="EMBL" id="PYOP01000049">
    <property type="protein sequence ID" value="PSW92293.1"/>
    <property type="molecule type" value="Genomic_DNA"/>
</dbReference>
<reference evidence="3 4" key="1">
    <citation type="submission" date="2018-03" db="EMBL/GenBank/DDBJ databases">
        <title>Whole genome sequencing of Histamine producing bacteria.</title>
        <authorList>
            <person name="Butler K."/>
        </authorList>
    </citation>
    <scope>NUCLEOTIDE SEQUENCE [LARGE SCALE GENOMIC DNA]</scope>
    <source>
        <strain evidence="3 4">ATCC 51761</strain>
    </source>
</reference>
<dbReference type="RefSeq" id="WP_107180565.1">
    <property type="nucleotide sequence ID" value="NZ_PYOP01000049.1"/>
</dbReference>
<dbReference type="Pfam" id="PF08775">
    <property type="entry name" value="ParB"/>
    <property type="match status" value="1"/>
</dbReference>
<dbReference type="InterPro" id="IPR014884">
    <property type="entry name" value="ParB_fam_C"/>
</dbReference>
<gene>
    <name evidence="3" type="ORF">C9J52_19075</name>
</gene>
<name>A0ABX5GMR8_9GAMM</name>
<dbReference type="PANTHER" id="PTHR38973:SF1">
    <property type="entry name" value="PLASMID PARTITION PROTEIN B"/>
    <property type="match status" value="1"/>
</dbReference>
<evidence type="ECO:0000313" key="4">
    <source>
        <dbReference type="Proteomes" id="UP000241190"/>
    </source>
</evidence>
<dbReference type="SUPFAM" id="SSF109709">
    <property type="entry name" value="KorB DNA-binding domain-like"/>
    <property type="match status" value="1"/>
</dbReference>
<sequence length="308" mass="35760">MKKRIPTSGSNNLSQVPLGIVWTLESGRKVKFKKERLSYEDVVQKTVVDFEVNGRDQDLLNEMNLSDLETMKYQQFYPVIMYRYKDISSGKETLNFLDGSRRKEYFLLQEGGISHLDALVTDDKDITHADAKALAKALQSAKEHSLYEIGVRATTYKDKGLTQDEIAKELGYSRTKIVRALQAASVSKEIYFNFNDINELTVKDYNELYKLFLELEKRSDSTQLIKTIQQGNVEFVMDQIKQLVIMPKKKLVHTEMHVLMEFKEKNKYAKKRKKGRNFGYDFSHLTAEDENILDEAVQMALEEIRLKQ</sequence>
<dbReference type="Gene3D" id="1.10.10.2830">
    <property type="match status" value="1"/>
</dbReference>
<dbReference type="Proteomes" id="UP000241190">
    <property type="component" value="Unassembled WGS sequence"/>
</dbReference>
<dbReference type="PANTHER" id="PTHR38973">
    <property type="entry name" value="PLASMID PARTITIONING CONTROL PROTEIN-RELATED"/>
    <property type="match status" value="1"/>
</dbReference>
<organism evidence="3 4">
    <name type="scientific">Photobacterium iliopiscarium</name>
    <dbReference type="NCBI Taxonomy" id="56192"/>
    <lineage>
        <taxon>Bacteria</taxon>
        <taxon>Pseudomonadati</taxon>
        <taxon>Pseudomonadota</taxon>
        <taxon>Gammaproteobacteria</taxon>
        <taxon>Vibrionales</taxon>
        <taxon>Vibrionaceae</taxon>
        <taxon>Photobacterium</taxon>
    </lineage>
</organism>
<evidence type="ECO:0000313" key="3">
    <source>
        <dbReference type="EMBL" id="PSW92293.1"/>
    </source>
</evidence>
<keyword evidence="4" id="KW-1185">Reference proteome</keyword>
<evidence type="ECO:0000259" key="2">
    <source>
        <dbReference type="Pfam" id="PF08775"/>
    </source>
</evidence>
<protein>
    <submittedName>
        <fullName evidence="3">Chromosome partitioning protein ParB</fullName>
    </submittedName>
</protein>
<proteinExistence type="predicted"/>
<keyword evidence="1" id="KW-0238">DNA-binding</keyword>
<feature type="domain" description="ParB protein family C-terminal" evidence="2">
    <location>
        <begin position="197"/>
        <end position="301"/>
    </location>
</feature>
<evidence type="ECO:0000256" key="1">
    <source>
        <dbReference type="ARBA" id="ARBA00023125"/>
    </source>
</evidence>
<comment type="caution">
    <text evidence="3">The sequence shown here is derived from an EMBL/GenBank/DDBJ whole genome shotgun (WGS) entry which is preliminary data.</text>
</comment>
<accession>A0ABX5GMR8</accession>